<evidence type="ECO:0000256" key="5">
    <source>
        <dbReference type="SAM" id="Phobius"/>
    </source>
</evidence>
<feature type="transmembrane region" description="Helical" evidence="5">
    <location>
        <begin position="210"/>
        <end position="232"/>
    </location>
</feature>
<dbReference type="AlphaFoldDB" id="A0AA43TP53"/>
<evidence type="ECO:0000256" key="3">
    <source>
        <dbReference type="ARBA" id="ARBA00022989"/>
    </source>
</evidence>
<evidence type="ECO:0000256" key="2">
    <source>
        <dbReference type="ARBA" id="ARBA00022692"/>
    </source>
</evidence>
<comment type="caution">
    <text evidence="6">The sequence shown here is derived from an EMBL/GenBank/DDBJ whole genome shotgun (WGS) entry which is preliminary data.</text>
</comment>
<dbReference type="EMBL" id="JAQSDF010000008">
    <property type="protein sequence ID" value="MDI1230410.1"/>
    <property type="molecule type" value="Genomic_DNA"/>
</dbReference>
<evidence type="ECO:0000313" key="7">
    <source>
        <dbReference type="Proteomes" id="UP001160519"/>
    </source>
</evidence>
<evidence type="ECO:0000256" key="1">
    <source>
        <dbReference type="ARBA" id="ARBA00022475"/>
    </source>
</evidence>
<dbReference type="GO" id="GO:0005576">
    <property type="term" value="C:extracellular region"/>
    <property type="evidence" value="ECO:0007669"/>
    <property type="project" value="TreeGrafter"/>
</dbReference>
<organism evidence="6 7">
    <name type="scientific">Candidatus Methylobacter titanis</name>
    <dbReference type="NCBI Taxonomy" id="3053457"/>
    <lineage>
        <taxon>Bacteria</taxon>
        <taxon>Pseudomonadati</taxon>
        <taxon>Pseudomonadota</taxon>
        <taxon>Gammaproteobacteria</taxon>
        <taxon>Methylococcales</taxon>
        <taxon>Methylococcaceae</taxon>
        <taxon>Methylobacter</taxon>
    </lineage>
</organism>
<proteinExistence type="predicted"/>
<protein>
    <submittedName>
        <fullName evidence="6">UPF0182 family protein</fullName>
    </submittedName>
</protein>
<dbReference type="Proteomes" id="UP001160519">
    <property type="component" value="Unassembled WGS sequence"/>
</dbReference>
<accession>A0AA43TP53</accession>
<evidence type="ECO:0000256" key="4">
    <source>
        <dbReference type="ARBA" id="ARBA00023136"/>
    </source>
</evidence>
<dbReference type="InterPro" id="IPR005372">
    <property type="entry name" value="UPF0182"/>
</dbReference>
<dbReference type="GO" id="GO:0016020">
    <property type="term" value="C:membrane"/>
    <property type="evidence" value="ECO:0007669"/>
    <property type="project" value="InterPro"/>
</dbReference>
<feature type="transmembrane region" description="Helical" evidence="5">
    <location>
        <begin position="53"/>
        <end position="76"/>
    </location>
</feature>
<sequence length="886" mass="102513">MRNLKPLPALIGTTLAIAIIIYVAFYFIFLDLFVDLWWYKSLKLEAYFWLRLLYKFFLSGGVTLAFFGIFFFHFWIASRYLGLNPPDEILNNADKRRRFQRFADIFMSGSAKIYTPVSLILAFFIAIPFYHQWETALLYFFGSASGVTEPVYGQDVSFYLLSYPIYMLIQQELLTTASMIFCMVGVLYWLEHIFVPNQSKEFPLGAKIHLVILIGFVVLFVVWGFMLQRFSLLYTDSHEPIFYGPGFTELRYQLPLIWLGIITFLATAISAGLFIFSEKHRIKAPFLISLAVFLVVLGLPKVQFIPNLIQKYIVNPNPVRTEKPFMQHNIDATIDAYDLKNIKIIDLPIKLNAFDDIETWSTQKHFENIPVWDREILIDTYKQLQSIRPYYTFLSVDEDRYFLRDHVRQVNLAAREVNISKLPPEAQNWENTHLRYTHGYGAVVTPAAQDAGRPLLWYLRDLNLSSNVDLSVKYPDIYYGQEKYKYAIVPNKLNVVGISKSLSDPSTEGPYKGKSGIPIPSLFRKALFAFYFKDPKIFFSTNISEESRVLIRRNITERINTVTPFLRLDSDPYLVMTNDRFYWIQDAYTLSNRYPVSKPANDDFLDGKQEFNYIRNSAKIVVDAFDGDIQYYISDPSDVIIQAYNIAYPSLFKDIEEMPADLKLHLRYPRDLYYLQMKVYAKYHQQKPELFYEQAETWQFAKVRGEPVRPYYQTIDFGNCNNQEEFVMLNPMTPVNSNNLSMIGVAGIFDSQTCSTDYKPGITLYKFLKDVQVNGPAQVESLIEQNPEISAQFTLWDQGGSNIRLGRMIIMPMGNSVLYVQPVYIVSATNGIPELIRIIVSIGNEVVMDTNFWSAFNRLKQIHFKNAAESDGTGTSKAVIELKQNE</sequence>
<feature type="transmembrane region" description="Helical" evidence="5">
    <location>
        <begin position="105"/>
        <end position="130"/>
    </location>
</feature>
<keyword evidence="7" id="KW-1185">Reference proteome</keyword>
<evidence type="ECO:0000313" key="6">
    <source>
        <dbReference type="EMBL" id="MDI1230410.1"/>
    </source>
</evidence>
<dbReference type="Pfam" id="PF03699">
    <property type="entry name" value="UPF0182"/>
    <property type="match status" value="1"/>
</dbReference>
<keyword evidence="3 5" id="KW-1133">Transmembrane helix</keyword>
<dbReference type="PANTHER" id="PTHR39344:SF1">
    <property type="entry name" value="UPF0182 PROTEIN SLL1060"/>
    <property type="match status" value="1"/>
</dbReference>
<feature type="transmembrane region" description="Helical" evidence="5">
    <location>
        <begin position="284"/>
        <end position="302"/>
    </location>
</feature>
<feature type="transmembrane region" description="Helical" evidence="5">
    <location>
        <begin position="252"/>
        <end position="277"/>
    </location>
</feature>
<reference evidence="6" key="1">
    <citation type="submission" date="2023-01" db="EMBL/GenBank/DDBJ databases">
        <title>Biogeochemical cycle of methane in antarctic sediments.</title>
        <authorList>
            <person name="Roldan D.M."/>
            <person name="Menes R.J."/>
        </authorList>
    </citation>
    <scope>NUCLEOTIDE SEQUENCE [LARGE SCALE GENOMIC DNA]</scope>
    <source>
        <strain evidence="6">K-2018 MAG008</strain>
    </source>
</reference>
<keyword evidence="1" id="KW-1003">Cell membrane</keyword>
<dbReference type="PANTHER" id="PTHR39344">
    <property type="entry name" value="UPF0182 PROTEIN SLL1060"/>
    <property type="match status" value="1"/>
</dbReference>
<feature type="transmembrane region" description="Helical" evidence="5">
    <location>
        <begin position="7"/>
        <end position="33"/>
    </location>
</feature>
<gene>
    <name evidence="6" type="ORF">PSU93_04575</name>
</gene>
<name>A0AA43TP53_9GAMM</name>
<feature type="transmembrane region" description="Helical" evidence="5">
    <location>
        <begin position="165"/>
        <end position="190"/>
    </location>
</feature>
<keyword evidence="2 5" id="KW-0812">Transmembrane</keyword>
<keyword evidence="4 5" id="KW-0472">Membrane</keyword>